<evidence type="ECO:0000256" key="1">
    <source>
        <dbReference type="SAM" id="Phobius"/>
    </source>
</evidence>
<organism evidence="2 3">
    <name type="scientific">Aeromonas caviae</name>
    <name type="common">Aeromonas punctata</name>
    <dbReference type="NCBI Taxonomy" id="648"/>
    <lineage>
        <taxon>Bacteria</taxon>
        <taxon>Pseudomonadati</taxon>
        <taxon>Pseudomonadota</taxon>
        <taxon>Gammaproteobacteria</taxon>
        <taxon>Aeromonadales</taxon>
        <taxon>Aeromonadaceae</taxon>
        <taxon>Aeromonas</taxon>
    </lineage>
</organism>
<gene>
    <name evidence="2" type="ORF">N5I20_21155</name>
</gene>
<accession>A0AA42RCK8</accession>
<dbReference type="EMBL" id="JAOCIZ010000132">
    <property type="protein sequence ID" value="MDH1507554.1"/>
    <property type="molecule type" value="Genomic_DNA"/>
</dbReference>
<reference evidence="2" key="1">
    <citation type="submission" date="2022-09" db="EMBL/GenBank/DDBJ databases">
        <title>Intensive care unit water sources are persistently colonized with multi-drug resistant bacteria and are the site of extensive horizontal gene transfer of antibiotic resistance genes.</title>
        <authorList>
            <person name="Diorio-Toth L."/>
        </authorList>
    </citation>
    <scope>NUCLEOTIDE SEQUENCE</scope>
    <source>
        <strain evidence="2">GD03710</strain>
    </source>
</reference>
<dbReference type="AlphaFoldDB" id="A0AA42RCK8"/>
<dbReference type="Proteomes" id="UP001161704">
    <property type="component" value="Unassembled WGS sequence"/>
</dbReference>
<sequence>MKIPVYDKNGELEGFVEPISETAADSAKGLGIICGFLLIGAVLVWLFNFAKSVLNLIAHW</sequence>
<name>A0AA42RCK8_AERCA</name>
<feature type="transmembrane region" description="Helical" evidence="1">
    <location>
        <begin position="30"/>
        <end position="50"/>
    </location>
</feature>
<comment type="caution">
    <text evidence="2">The sequence shown here is derived from an EMBL/GenBank/DDBJ whole genome shotgun (WGS) entry which is preliminary data.</text>
</comment>
<keyword evidence="1" id="KW-0472">Membrane</keyword>
<dbReference type="RefSeq" id="WP_279983019.1">
    <property type="nucleotide sequence ID" value="NZ_JAOCIZ010000132.1"/>
</dbReference>
<feature type="non-terminal residue" evidence="2">
    <location>
        <position position="60"/>
    </location>
</feature>
<protein>
    <submittedName>
        <fullName evidence="2">Uncharacterized protein</fullName>
    </submittedName>
</protein>
<proteinExistence type="predicted"/>
<evidence type="ECO:0000313" key="2">
    <source>
        <dbReference type="EMBL" id="MDH1507554.1"/>
    </source>
</evidence>
<keyword evidence="1" id="KW-0812">Transmembrane</keyword>
<keyword evidence="1" id="KW-1133">Transmembrane helix</keyword>
<evidence type="ECO:0000313" key="3">
    <source>
        <dbReference type="Proteomes" id="UP001161704"/>
    </source>
</evidence>